<dbReference type="CDD" id="cd01714">
    <property type="entry name" value="ETF_beta"/>
    <property type="match status" value="1"/>
</dbReference>
<dbReference type="PANTHER" id="PTHR21294:SF17">
    <property type="entry name" value="PROTEIN FIXA"/>
    <property type="match status" value="1"/>
</dbReference>
<evidence type="ECO:0000259" key="2">
    <source>
        <dbReference type="SMART" id="SM00893"/>
    </source>
</evidence>
<dbReference type="EMBL" id="JAGSCS010000010">
    <property type="protein sequence ID" value="MBR0576386.1"/>
    <property type="molecule type" value="Genomic_DNA"/>
</dbReference>
<sequence>MNIIVLLKQVPDTTEMKIDKERGTLIRTGVPTITNPDDLAGLELALRLKDEKGAKVTCVTMGPPQAESMLRELYARGADECVLISDGKFGGADTWATSNTLSAALSMLPYDLIIAGRQAIDGDTAQVGPQTAEKLGLPQITYVEEILQVTDRTIQVKKSLETTYEIIEADLPCLITTLSSAAAPRYMHVGKIHEAFGRDIRLITFEDLVIDPSNIGLKGSPTKVKKTFTKEVHKNCDVLVLEPKEAARKIFETLLDNNYIGK</sequence>
<dbReference type="PANTHER" id="PTHR21294">
    <property type="entry name" value="ELECTRON TRANSFER FLAVOPROTEIN BETA-SUBUNIT"/>
    <property type="match status" value="1"/>
</dbReference>
<dbReference type="GO" id="GO:0009055">
    <property type="term" value="F:electron transfer activity"/>
    <property type="evidence" value="ECO:0007669"/>
    <property type="project" value="InterPro"/>
</dbReference>
<evidence type="ECO:0000313" key="4">
    <source>
        <dbReference type="Proteomes" id="UP000675379"/>
    </source>
</evidence>
<feature type="domain" description="Electron transfer flavoprotein alpha/beta-subunit N-terminal" evidence="2">
    <location>
        <begin position="22"/>
        <end position="212"/>
    </location>
</feature>
<dbReference type="Gene3D" id="3.40.50.620">
    <property type="entry name" value="HUPs"/>
    <property type="match status" value="1"/>
</dbReference>
<reference evidence="3" key="1">
    <citation type="submission" date="2021-04" db="EMBL/GenBank/DDBJ databases">
        <title>Proteiniclasticum sedimins sp. nov., an obligate anaerobic bacterium isolated from anaerobic sludge.</title>
        <authorList>
            <person name="Liu J."/>
        </authorList>
    </citation>
    <scope>NUCLEOTIDE SEQUENCE</scope>
    <source>
        <strain evidence="3">BAD-10</strain>
    </source>
</reference>
<protein>
    <recommendedName>
        <fullName evidence="1">Electron transfer flavoprotein small subunit</fullName>
    </recommendedName>
</protein>
<name>A0A941HQF4_9CLOT</name>
<comment type="caution">
    <text evidence="3">The sequence shown here is derived from an EMBL/GenBank/DDBJ whole genome shotgun (WGS) entry which is preliminary data.</text>
</comment>
<dbReference type="Pfam" id="PF01012">
    <property type="entry name" value="ETF"/>
    <property type="match status" value="1"/>
</dbReference>
<dbReference type="AlphaFoldDB" id="A0A941HQF4"/>
<dbReference type="InterPro" id="IPR014730">
    <property type="entry name" value="ETF_a/b_N"/>
</dbReference>
<dbReference type="InterPro" id="IPR014729">
    <property type="entry name" value="Rossmann-like_a/b/a_fold"/>
</dbReference>
<organism evidence="3 4">
    <name type="scientific">Proteiniclasticum sediminis</name>
    <dbReference type="NCBI Taxonomy" id="2804028"/>
    <lineage>
        <taxon>Bacteria</taxon>
        <taxon>Bacillati</taxon>
        <taxon>Bacillota</taxon>
        <taxon>Clostridia</taxon>
        <taxon>Eubacteriales</taxon>
        <taxon>Clostridiaceae</taxon>
        <taxon>Proteiniclasticum</taxon>
    </lineage>
</organism>
<dbReference type="SMART" id="SM00893">
    <property type="entry name" value="ETF"/>
    <property type="match status" value="1"/>
</dbReference>
<dbReference type="PIRSF" id="PIRSF000090">
    <property type="entry name" value="Beta-ETF"/>
    <property type="match status" value="1"/>
</dbReference>
<evidence type="ECO:0000313" key="3">
    <source>
        <dbReference type="EMBL" id="MBR0576386.1"/>
    </source>
</evidence>
<dbReference type="SUPFAM" id="SSF52402">
    <property type="entry name" value="Adenine nucleotide alpha hydrolases-like"/>
    <property type="match status" value="1"/>
</dbReference>
<evidence type="ECO:0000256" key="1">
    <source>
        <dbReference type="ARBA" id="ARBA00042002"/>
    </source>
</evidence>
<gene>
    <name evidence="3" type="ORF">KCG48_08525</name>
</gene>
<dbReference type="RefSeq" id="WP_211801304.1">
    <property type="nucleotide sequence ID" value="NZ_JAGSCS010000010.1"/>
</dbReference>
<accession>A0A941HQF4</accession>
<dbReference type="InterPro" id="IPR012255">
    <property type="entry name" value="ETF_b"/>
</dbReference>
<dbReference type="InterPro" id="IPR033948">
    <property type="entry name" value="ETF_beta_N"/>
</dbReference>
<keyword evidence="4" id="KW-1185">Reference proteome</keyword>
<dbReference type="Proteomes" id="UP000675379">
    <property type="component" value="Unassembled WGS sequence"/>
</dbReference>
<proteinExistence type="predicted"/>